<dbReference type="InterPro" id="IPR036388">
    <property type="entry name" value="WH-like_DNA-bd_sf"/>
</dbReference>
<dbReference type="RefSeq" id="WP_397064653.1">
    <property type="nucleotide sequence ID" value="NZ_JBIRYL010000009.1"/>
</dbReference>
<dbReference type="InterPro" id="IPR005149">
    <property type="entry name" value="Tscrpt_reg_PadR_N"/>
</dbReference>
<accession>A0ABW7W5D2</accession>
<dbReference type="InterPro" id="IPR052509">
    <property type="entry name" value="Metal_resp_DNA-bind_regulator"/>
</dbReference>
<dbReference type="Proteomes" id="UP001611494">
    <property type="component" value="Unassembled WGS sequence"/>
</dbReference>
<protein>
    <submittedName>
        <fullName evidence="2">PadR family transcriptional regulator</fullName>
    </submittedName>
</protein>
<organism evidence="2 3">
    <name type="scientific">Nocardia testacea</name>
    <dbReference type="NCBI Taxonomy" id="248551"/>
    <lineage>
        <taxon>Bacteria</taxon>
        <taxon>Bacillati</taxon>
        <taxon>Actinomycetota</taxon>
        <taxon>Actinomycetes</taxon>
        <taxon>Mycobacteriales</taxon>
        <taxon>Nocardiaceae</taxon>
        <taxon>Nocardia</taxon>
    </lineage>
</organism>
<proteinExistence type="predicted"/>
<comment type="caution">
    <text evidence="2">The sequence shown here is derived from an EMBL/GenBank/DDBJ whole genome shotgun (WGS) entry which is preliminary data.</text>
</comment>
<dbReference type="PANTHER" id="PTHR33169:SF14">
    <property type="entry name" value="TRANSCRIPTIONAL REGULATOR RV3488"/>
    <property type="match status" value="1"/>
</dbReference>
<dbReference type="InterPro" id="IPR036390">
    <property type="entry name" value="WH_DNA-bd_sf"/>
</dbReference>
<evidence type="ECO:0000259" key="1">
    <source>
        <dbReference type="Pfam" id="PF03551"/>
    </source>
</evidence>
<evidence type="ECO:0000313" key="2">
    <source>
        <dbReference type="EMBL" id="MFI2232801.1"/>
    </source>
</evidence>
<reference evidence="2 3" key="1">
    <citation type="submission" date="2024-10" db="EMBL/GenBank/DDBJ databases">
        <title>The Natural Products Discovery Center: Release of the First 8490 Sequenced Strains for Exploring Actinobacteria Biosynthetic Diversity.</title>
        <authorList>
            <person name="Kalkreuter E."/>
            <person name="Kautsar S.A."/>
            <person name="Yang D."/>
            <person name="Bader C.D."/>
            <person name="Teijaro C.N."/>
            <person name="Fluegel L."/>
            <person name="Davis C.M."/>
            <person name="Simpson J.R."/>
            <person name="Lauterbach L."/>
            <person name="Steele A.D."/>
            <person name="Gui C."/>
            <person name="Meng S."/>
            <person name="Li G."/>
            <person name="Viehrig K."/>
            <person name="Ye F."/>
            <person name="Su P."/>
            <person name="Kiefer A.F."/>
            <person name="Nichols A."/>
            <person name="Cepeda A.J."/>
            <person name="Yan W."/>
            <person name="Fan B."/>
            <person name="Jiang Y."/>
            <person name="Adhikari A."/>
            <person name="Zheng C.-J."/>
            <person name="Schuster L."/>
            <person name="Cowan T.M."/>
            <person name="Smanski M.J."/>
            <person name="Chevrette M.G."/>
            <person name="De Carvalho L.P.S."/>
            <person name="Shen B."/>
        </authorList>
    </citation>
    <scope>NUCLEOTIDE SEQUENCE [LARGE SCALE GENOMIC DNA]</scope>
    <source>
        <strain evidence="2 3">NPDC019377</strain>
    </source>
</reference>
<gene>
    <name evidence="2" type="ORF">ACH49Z_23390</name>
</gene>
<feature type="domain" description="Transcription regulator PadR N-terminal" evidence="1">
    <location>
        <begin position="33"/>
        <end position="82"/>
    </location>
</feature>
<dbReference type="SUPFAM" id="SSF46785">
    <property type="entry name" value="Winged helix' DNA-binding domain"/>
    <property type="match status" value="1"/>
</dbReference>
<dbReference type="Gene3D" id="1.10.10.10">
    <property type="entry name" value="Winged helix-like DNA-binding domain superfamily/Winged helix DNA-binding domain"/>
    <property type="match status" value="1"/>
</dbReference>
<keyword evidence="3" id="KW-1185">Reference proteome</keyword>
<dbReference type="Pfam" id="PF03551">
    <property type="entry name" value="PadR"/>
    <property type="match status" value="1"/>
</dbReference>
<name>A0ABW7W5D2_9NOCA</name>
<evidence type="ECO:0000313" key="3">
    <source>
        <dbReference type="Proteomes" id="UP001611494"/>
    </source>
</evidence>
<dbReference type="EMBL" id="JBIRYL010000009">
    <property type="protein sequence ID" value="MFI2232801.1"/>
    <property type="molecule type" value="Genomic_DNA"/>
</dbReference>
<sequence>MRKTHALIGVAVALLAEPEARHWGYDLGRRAGVRSGVLYPMLARMLREGWLTDGWEDPATLTERRPPRRYYELTEHGKLELAATVRAARADRRFSALDLGWA</sequence>
<dbReference type="PANTHER" id="PTHR33169">
    <property type="entry name" value="PADR-FAMILY TRANSCRIPTIONAL REGULATOR"/>
    <property type="match status" value="1"/>
</dbReference>